<evidence type="ECO:0000313" key="17">
    <source>
        <dbReference type="EMBL" id="KAA0258647.1"/>
    </source>
</evidence>
<dbReference type="InterPro" id="IPR023468">
    <property type="entry name" value="Riboflavin_kinase"/>
</dbReference>
<keyword evidence="7 15" id="KW-0548">Nucleotidyltransferase</keyword>
<comment type="pathway">
    <text evidence="2 15">Cofactor biosynthesis; FAD biosynthesis; FAD from FMN: step 1/1.</text>
</comment>
<evidence type="ECO:0000313" key="18">
    <source>
        <dbReference type="Proteomes" id="UP000322876"/>
    </source>
</evidence>
<dbReference type="RefSeq" id="WP_149266199.1">
    <property type="nucleotide sequence ID" value="NZ_VFJB01000004.1"/>
</dbReference>
<keyword evidence="8 15" id="KW-0547">Nucleotide-binding</keyword>
<dbReference type="NCBIfam" id="NF004160">
    <property type="entry name" value="PRK05627.1-3"/>
    <property type="match status" value="1"/>
</dbReference>
<comment type="catalytic activity">
    <reaction evidence="13 15">
        <text>riboflavin + ATP = FMN + ADP + H(+)</text>
        <dbReference type="Rhea" id="RHEA:14357"/>
        <dbReference type="ChEBI" id="CHEBI:15378"/>
        <dbReference type="ChEBI" id="CHEBI:30616"/>
        <dbReference type="ChEBI" id="CHEBI:57986"/>
        <dbReference type="ChEBI" id="CHEBI:58210"/>
        <dbReference type="ChEBI" id="CHEBI:456216"/>
        <dbReference type="EC" id="2.7.1.26"/>
    </reaction>
</comment>
<keyword evidence="18" id="KW-1185">Reference proteome</keyword>
<evidence type="ECO:0000256" key="6">
    <source>
        <dbReference type="ARBA" id="ARBA00022679"/>
    </source>
</evidence>
<dbReference type="Pfam" id="PF01687">
    <property type="entry name" value="Flavokinase"/>
    <property type="match status" value="1"/>
</dbReference>
<keyword evidence="6 15" id="KW-0808">Transferase</keyword>
<keyword evidence="10 15" id="KW-0274">FAD</keyword>
<dbReference type="GO" id="GO:0003919">
    <property type="term" value="F:FMN adenylyltransferase activity"/>
    <property type="evidence" value="ECO:0007669"/>
    <property type="project" value="UniProtKB-UniRule"/>
</dbReference>
<dbReference type="InterPro" id="IPR014729">
    <property type="entry name" value="Rossmann-like_a/b/a_fold"/>
</dbReference>
<dbReference type="GO" id="GO:0009398">
    <property type="term" value="P:FMN biosynthetic process"/>
    <property type="evidence" value="ECO:0007669"/>
    <property type="project" value="UniProtKB-UniRule"/>
</dbReference>
<dbReference type="EC" id="2.7.7.2" evidence="15"/>
<keyword evidence="9 15" id="KW-0418">Kinase</keyword>
<dbReference type="InterPro" id="IPR004821">
    <property type="entry name" value="Cyt_trans-like"/>
</dbReference>
<dbReference type="Gene3D" id="2.40.30.30">
    <property type="entry name" value="Riboflavin kinase-like"/>
    <property type="match status" value="1"/>
</dbReference>
<dbReference type="SMART" id="SM00904">
    <property type="entry name" value="Flavokinase"/>
    <property type="match status" value="1"/>
</dbReference>
<dbReference type="EC" id="2.7.1.26" evidence="15"/>
<organism evidence="17 18">
    <name type="scientific">Deferribacter autotrophicus</name>
    <dbReference type="NCBI Taxonomy" id="500465"/>
    <lineage>
        <taxon>Bacteria</taxon>
        <taxon>Pseudomonadati</taxon>
        <taxon>Deferribacterota</taxon>
        <taxon>Deferribacteres</taxon>
        <taxon>Deferribacterales</taxon>
        <taxon>Deferribacteraceae</taxon>
        <taxon>Deferribacter</taxon>
    </lineage>
</organism>
<evidence type="ECO:0000256" key="10">
    <source>
        <dbReference type="ARBA" id="ARBA00022827"/>
    </source>
</evidence>
<dbReference type="CDD" id="cd02064">
    <property type="entry name" value="FAD_synthetase_N"/>
    <property type="match status" value="1"/>
</dbReference>
<sequence length="304" mass="35256">MEVVRDLSKWFSKAPTVVTIGNFDGVHLGHQTIVKKVKELSKEYNLKSGVITFNPHPIKFFNNEIKLIMTERKKKKIFEELGIDYFFNLEFNESIANMDPEIFVRELLVKTLKAKFIVIGYDYRFGKKKKGDYELLKLLESRYGYTAFKIPPVKVDEIIVSSTNIRKLLTEGDVDLANRMLGRAFSLEGEVIKGDGYGKLLGYPTANLKVHNELIPAFGIYATKTLIDGKRYQSVTNIGIRPTIVNREEIRVETHIFDFNEEIYGKFIEVEFYKYLRKERKFDKITDLIGQIEKDCKLAKEVLK</sequence>
<dbReference type="InterPro" id="IPR002606">
    <property type="entry name" value="Riboflavin_kinase_bac"/>
</dbReference>
<keyword evidence="12" id="KW-0511">Multifunctional enzyme</keyword>
<dbReference type="NCBIfam" id="NF004162">
    <property type="entry name" value="PRK05627.1-5"/>
    <property type="match status" value="1"/>
</dbReference>
<dbReference type="InterPro" id="IPR015865">
    <property type="entry name" value="Riboflavin_kinase_bac/euk"/>
</dbReference>
<evidence type="ECO:0000259" key="16">
    <source>
        <dbReference type="SMART" id="SM00904"/>
    </source>
</evidence>
<evidence type="ECO:0000256" key="3">
    <source>
        <dbReference type="ARBA" id="ARBA00005201"/>
    </source>
</evidence>
<comment type="pathway">
    <text evidence="3 15">Cofactor biosynthesis; FMN biosynthesis; FMN from riboflavin (ATP route): step 1/1.</text>
</comment>
<dbReference type="Proteomes" id="UP000322876">
    <property type="component" value="Unassembled WGS sequence"/>
</dbReference>
<dbReference type="InterPro" id="IPR023465">
    <property type="entry name" value="Riboflavin_kinase_dom_sf"/>
</dbReference>
<dbReference type="GO" id="GO:0009231">
    <property type="term" value="P:riboflavin biosynthetic process"/>
    <property type="evidence" value="ECO:0007669"/>
    <property type="project" value="InterPro"/>
</dbReference>
<dbReference type="OrthoDB" id="9803667at2"/>
<accession>A0A5A8F3V6</accession>
<comment type="similarity">
    <text evidence="15">Belongs to the ribF family.</text>
</comment>
<keyword evidence="11 15" id="KW-0067">ATP-binding</keyword>
<evidence type="ECO:0000256" key="4">
    <source>
        <dbReference type="ARBA" id="ARBA00022630"/>
    </source>
</evidence>
<reference evidence="17 18" key="1">
    <citation type="submission" date="2019-06" db="EMBL/GenBank/DDBJ databases">
        <title>Genomic insights into carbon and energy metabolism of Deferribacter autotrophicus revealed new metabolic traits in the phylum Deferribacteres.</title>
        <authorList>
            <person name="Slobodkin A.I."/>
            <person name="Slobodkina G.B."/>
            <person name="Allioux M."/>
            <person name="Alain K."/>
            <person name="Jebbar M."/>
            <person name="Shadrin V."/>
            <person name="Kublanov I.V."/>
            <person name="Toshchakov S.V."/>
            <person name="Bonch-Osmolovskaya E.A."/>
        </authorList>
    </citation>
    <scope>NUCLEOTIDE SEQUENCE [LARGE SCALE GENOMIC DNA]</scope>
    <source>
        <strain evidence="17 18">SL50</strain>
    </source>
</reference>
<keyword evidence="5 15" id="KW-0288">FMN</keyword>
<dbReference type="NCBIfam" id="TIGR00125">
    <property type="entry name" value="cyt_tran_rel"/>
    <property type="match status" value="1"/>
</dbReference>
<protein>
    <recommendedName>
        <fullName evidence="15">Riboflavin biosynthesis protein</fullName>
    </recommendedName>
    <domain>
        <recommendedName>
            <fullName evidence="15">Riboflavin kinase</fullName>
            <ecNumber evidence="15">2.7.1.26</ecNumber>
        </recommendedName>
        <alternativeName>
            <fullName evidence="15">Flavokinase</fullName>
        </alternativeName>
    </domain>
    <domain>
        <recommendedName>
            <fullName evidence="15">FMN adenylyltransferase</fullName>
            <ecNumber evidence="15">2.7.7.2</ecNumber>
        </recommendedName>
        <alternativeName>
            <fullName evidence="15">FAD pyrophosphorylase</fullName>
        </alternativeName>
        <alternativeName>
            <fullName evidence="15">FAD synthase</fullName>
        </alternativeName>
    </domain>
</protein>
<comment type="function">
    <text evidence="1">Catalyzes the phosphorylation of riboflavin to FMN followed by the adenylation of FMN to FAD.</text>
</comment>
<dbReference type="SUPFAM" id="SSF82114">
    <property type="entry name" value="Riboflavin kinase-like"/>
    <property type="match status" value="1"/>
</dbReference>
<comment type="catalytic activity">
    <reaction evidence="14 15">
        <text>FMN + ATP + H(+) = FAD + diphosphate</text>
        <dbReference type="Rhea" id="RHEA:17237"/>
        <dbReference type="ChEBI" id="CHEBI:15378"/>
        <dbReference type="ChEBI" id="CHEBI:30616"/>
        <dbReference type="ChEBI" id="CHEBI:33019"/>
        <dbReference type="ChEBI" id="CHEBI:57692"/>
        <dbReference type="ChEBI" id="CHEBI:58210"/>
        <dbReference type="EC" id="2.7.7.2"/>
    </reaction>
</comment>
<dbReference type="UniPathway" id="UPA00277">
    <property type="reaction ID" value="UER00407"/>
</dbReference>
<keyword evidence="4 15" id="KW-0285">Flavoprotein</keyword>
<dbReference type="FunFam" id="3.40.50.620:FF:000021">
    <property type="entry name" value="Riboflavin biosynthesis protein"/>
    <property type="match status" value="1"/>
</dbReference>
<dbReference type="UniPathway" id="UPA00276">
    <property type="reaction ID" value="UER00406"/>
</dbReference>
<dbReference type="SUPFAM" id="SSF52374">
    <property type="entry name" value="Nucleotidylyl transferase"/>
    <property type="match status" value="1"/>
</dbReference>
<comment type="caution">
    <text evidence="17">The sequence shown here is derived from an EMBL/GenBank/DDBJ whole genome shotgun (WGS) entry which is preliminary data.</text>
</comment>
<dbReference type="InterPro" id="IPR015864">
    <property type="entry name" value="FAD_synthase"/>
</dbReference>
<evidence type="ECO:0000256" key="2">
    <source>
        <dbReference type="ARBA" id="ARBA00004726"/>
    </source>
</evidence>
<dbReference type="NCBIfam" id="TIGR00083">
    <property type="entry name" value="ribF"/>
    <property type="match status" value="1"/>
</dbReference>
<dbReference type="Pfam" id="PF06574">
    <property type="entry name" value="FAD_syn"/>
    <property type="match status" value="1"/>
</dbReference>
<evidence type="ECO:0000256" key="13">
    <source>
        <dbReference type="ARBA" id="ARBA00047880"/>
    </source>
</evidence>
<name>A0A5A8F3V6_9BACT</name>
<feature type="domain" description="Riboflavin kinase" evidence="16">
    <location>
        <begin position="180"/>
        <end position="304"/>
    </location>
</feature>
<dbReference type="PANTHER" id="PTHR22749">
    <property type="entry name" value="RIBOFLAVIN KINASE/FMN ADENYLYLTRANSFERASE"/>
    <property type="match status" value="1"/>
</dbReference>
<evidence type="ECO:0000256" key="14">
    <source>
        <dbReference type="ARBA" id="ARBA00049494"/>
    </source>
</evidence>
<gene>
    <name evidence="17" type="ORF">FHQ18_05685</name>
</gene>
<evidence type="ECO:0000256" key="9">
    <source>
        <dbReference type="ARBA" id="ARBA00022777"/>
    </source>
</evidence>
<dbReference type="GO" id="GO:0005524">
    <property type="term" value="F:ATP binding"/>
    <property type="evidence" value="ECO:0007669"/>
    <property type="project" value="UniProtKB-UniRule"/>
</dbReference>
<dbReference type="GO" id="GO:0006747">
    <property type="term" value="P:FAD biosynthetic process"/>
    <property type="evidence" value="ECO:0007669"/>
    <property type="project" value="UniProtKB-UniRule"/>
</dbReference>
<dbReference type="PIRSF" id="PIRSF004491">
    <property type="entry name" value="FAD_Synth"/>
    <property type="match status" value="1"/>
</dbReference>
<evidence type="ECO:0000256" key="1">
    <source>
        <dbReference type="ARBA" id="ARBA00002121"/>
    </source>
</evidence>
<dbReference type="AlphaFoldDB" id="A0A5A8F3V6"/>
<evidence type="ECO:0000256" key="5">
    <source>
        <dbReference type="ARBA" id="ARBA00022643"/>
    </source>
</evidence>
<evidence type="ECO:0000256" key="12">
    <source>
        <dbReference type="ARBA" id="ARBA00023268"/>
    </source>
</evidence>
<dbReference type="Gene3D" id="3.40.50.620">
    <property type="entry name" value="HUPs"/>
    <property type="match status" value="1"/>
</dbReference>
<evidence type="ECO:0000256" key="8">
    <source>
        <dbReference type="ARBA" id="ARBA00022741"/>
    </source>
</evidence>
<evidence type="ECO:0000256" key="15">
    <source>
        <dbReference type="PIRNR" id="PIRNR004491"/>
    </source>
</evidence>
<dbReference type="GO" id="GO:0008531">
    <property type="term" value="F:riboflavin kinase activity"/>
    <property type="evidence" value="ECO:0007669"/>
    <property type="project" value="UniProtKB-UniRule"/>
</dbReference>
<dbReference type="EMBL" id="VFJB01000004">
    <property type="protein sequence ID" value="KAA0258647.1"/>
    <property type="molecule type" value="Genomic_DNA"/>
</dbReference>
<proteinExistence type="inferred from homology"/>
<evidence type="ECO:0000256" key="11">
    <source>
        <dbReference type="ARBA" id="ARBA00022840"/>
    </source>
</evidence>
<dbReference type="PANTHER" id="PTHR22749:SF6">
    <property type="entry name" value="RIBOFLAVIN KINASE"/>
    <property type="match status" value="1"/>
</dbReference>
<evidence type="ECO:0000256" key="7">
    <source>
        <dbReference type="ARBA" id="ARBA00022695"/>
    </source>
</evidence>